<dbReference type="InterPro" id="IPR027291">
    <property type="entry name" value="Glyco_hydro_38_N_sf"/>
</dbReference>
<dbReference type="InterPro" id="IPR037094">
    <property type="entry name" value="Glyco_hydro_38_cen_sf"/>
</dbReference>
<dbReference type="InterPro" id="IPR028995">
    <property type="entry name" value="Glyco_hydro_57/38_cen_sf"/>
</dbReference>
<dbReference type="Pfam" id="PF07748">
    <property type="entry name" value="Glyco_hydro_38C"/>
    <property type="match status" value="1"/>
</dbReference>
<dbReference type="InterPro" id="IPR000602">
    <property type="entry name" value="Glyco_hydro_38_N"/>
</dbReference>
<dbReference type="Gene3D" id="2.70.98.30">
    <property type="entry name" value="Golgi alpha-mannosidase II, domain 4"/>
    <property type="match status" value="1"/>
</dbReference>
<dbReference type="InterPro" id="IPR013780">
    <property type="entry name" value="Glyco_hydro_b"/>
</dbReference>
<dbReference type="GO" id="GO:0009313">
    <property type="term" value="P:oligosaccharide catabolic process"/>
    <property type="evidence" value="ECO:0007669"/>
    <property type="project" value="TreeGrafter"/>
</dbReference>
<feature type="region of interest" description="Disordered" evidence="5">
    <location>
        <begin position="1"/>
        <end position="34"/>
    </location>
</feature>
<organism evidence="7 8">
    <name type="scientific">Amnibacterium setariae</name>
    <dbReference type="NCBI Taxonomy" id="2306585"/>
    <lineage>
        <taxon>Bacteria</taxon>
        <taxon>Bacillati</taxon>
        <taxon>Actinomycetota</taxon>
        <taxon>Actinomycetes</taxon>
        <taxon>Micrococcales</taxon>
        <taxon>Microbacteriaceae</taxon>
        <taxon>Amnibacterium</taxon>
    </lineage>
</organism>
<evidence type="ECO:0000256" key="2">
    <source>
        <dbReference type="ARBA" id="ARBA00022723"/>
    </source>
</evidence>
<evidence type="ECO:0000256" key="4">
    <source>
        <dbReference type="ARBA" id="ARBA00023295"/>
    </source>
</evidence>
<keyword evidence="8" id="KW-1185">Reference proteome</keyword>
<reference evidence="8" key="1">
    <citation type="submission" date="2018-09" db="EMBL/GenBank/DDBJ databases">
        <authorList>
            <person name="Kim I."/>
        </authorList>
    </citation>
    <scope>NUCLEOTIDE SEQUENCE [LARGE SCALE GENOMIC DNA]</scope>
    <source>
        <strain evidence="8">DD4a</strain>
    </source>
</reference>
<dbReference type="GO" id="GO:0004559">
    <property type="term" value="F:alpha-mannosidase activity"/>
    <property type="evidence" value="ECO:0007669"/>
    <property type="project" value="InterPro"/>
</dbReference>
<dbReference type="GO" id="GO:0006013">
    <property type="term" value="P:mannose metabolic process"/>
    <property type="evidence" value="ECO:0007669"/>
    <property type="project" value="InterPro"/>
</dbReference>
<dbReference type="Gene3D" id="1.20.1270.50">
    <property type="entry name" value="Glycoside hydrolase family 38, central domain"/>
    <property type="match status" value="1"/>
</dbReference>
<dbReference type="CDD" id="cd10789">
    <property type="entry name" value="GH38N_AMII_ER_cytosolic"/>
    <property type="match status" value="1"/>
</dbReference>
<dbReference type="InterPro" id="IPR015341">
    <property type="entry name" value="Glyco_hydro_38_cen"/>
</dbReference>
<dbReference type="PANTHER" id="PTHR46017">
    <property type="entry name" value="ALPHA-MANNOSIDASE 2C1"/>
    <property type="match status" value="1"/>
</dbReference>
<dbReference type="OrthoDB" id="9772207at2"/>
<feature type="domain" description="Glycoside hydrolase family 38 central" evidence="6">
    <location>
        <begin position="303"/>
        <end position="380"/>
    </location>
</feature>
<dbReference type="SUPFAM" id="SSF88688">
    <property type="entry name" value="Families 57/38 glycoside transferase middle domain"/>
    <property type="match status" value="1"/>
</dbReference>
<dbReference type="AlphaFoldDB" id="A0A3A1U707"/>
<evidence type="ECO:0000256" key="3">
    <source>
        <dbReference type="ARBA" id="ARBA00022801"/>
    </source>
</evidence>
<comment type="similarity">
    <text evidence="1">Belongs to the glycosyl hydrolase 38 family.</text>
</comment>
<sequence>MSDPGALPPDEEAPLANAPQRFEPRDVPAAPRPAASPDRVVHLVGNAHLDVVWLWPWQEGYQEARATFRSVLDRMDEYPDFVFTCDQVVLLSWVEEQDPALFERIRARVAEGRWVNTGGWWVEPDCNIPTGESFVRQGLFGQRFLRSRFGRAATVGMNVDPFGHAATLPQVLAGQGMDAYCFLRPMAHELPLPSPLFRWRAPDGTAVLAFRIPFEYQSSRETVDRHIEKSLAERGERLPETMVFFGVGNHGGGPTIRQIETVHRFDRMGTFGALPLSDPERYFARVRALDPELPVVDGELQHHAPGCYSAHSGVKRWQRRAQTALLVAERWAAVAGVVLGDAVPREDLERAWKQVLFNQAHDILPGSAIEAAFEDARDQLGEAVSIAKRITAKAQNRLAATVDVPLDPATQPVLVFNPHPWPVEATVELQLGAGLEVDPQRVTTGAGERVPSQTVPPQASVGRRPGGSVAFRAALPPLGVARYALHAATGAAFAAGAVANQAEGPAASPVPAPAAPPTMLTRSGGRVVLEHDLLRVELDEGTGWLTGLLDKRTGVDLVAGARGPHLQVCEDPTDTWGHRVVSYAWPGAEMPVTRVLVREDGPLRARVRVEHAWHRSTLSEDFLLTAGDDALEVRVELDWHEPAHLLKWRVPVALDDPRGRVEIPFGSIERRVDGGEEPGQSWIDLSRVDAGLAVLNDAKHGYDLSPATEEASPSIGITAVRSPVFAWHDPTELDPEGVRSHQDLGLQRFTVRLVPHGPIDVPDLHRRAAELTMRPRAMLEGFHDGVLGDRTSWVEAGPAAVQVTAVKTAEDGDDLVVRAVETSGRATDAVIALPLVGATIRATLPAHAIRTWRVRRGAEPVPVDLLEEPLPTEA</sequence>
<feature type="region of interest" description="Disordered" evidence="5">
    <location>
        <begin position="444"/>
        <end position="465"/>
    </location>
</feature>
<evidence type="ECO:0000259" key="6">
    <source>
        <dbReference type="SMART" id="SM00872"/>
    </source>
</evidence>
<dbReference type="InterPro" id="IPR011330">
    <property type="entry name" value="Glyco_hydro/deAcase_b/a-brl"/>
</dbReference>
<name>A0A3A1U707_9MICO</name>
<dbReference type="SMART" id="SM00872">
    <property type="entry name" value="Alpha-mann_mid"/>
    <property type="match status" value="1"/>
</dbReference>
<dbReference type="Pfam" id="PF01074">
    <property type="entry name" value="Glyco_hydro_38N"/>
    <property type="match status" value="1"/>
</dbReference>
<dbReference type="InterPro" id="IPR041147">
    <property type="entry name" value="GH38_C"/>
</dbReference>
<comment type="caution">
    <text evidence="7">The sequence shown here is derived from an EMBL/GenBank/DDBJ whole genome shotgun (WGS) entry which is preliminary data.</text>
</comment>
<evidence type="ECO:0000313" key="7">
    <source>
        <dbReference type="EMBL" id="RIX30828.1"/>
    </source>
</evidence>
<keyword evidence="4" id="KW-0326">Glycosidase</keyword>
<dbReference type="PANTHER" id="PTHR46017:SF1">
    <property type="entry name" value="ALPHA-MANNOSIDASE 2C1"/>
    <property type="match status" value="1"/>
</dbReference>
<dbReference type="RefSeq" id="WP_119481190.1">
    <property type="nucleotide sequence ID" value="NZ_QXTG01000001.1"/>
</dbReference>
<proteinExistence type="inferred from homology"/>
<evidence type="ECO:0000256" key="1">
    <source>
        <dbReference type="ARBA" id="ARBA00009792"/>
    </source>
</evidence>
<evidence type="ECO:0000313" key="8">
    <source>
        <dbReference type="Proteomes" id="UP000265742"/>
    </source>
</evidence>
<protein>
    <submittedName>
        <fullName evidence="7">Alpha-mannosidase</fullName>
    </submittedName>
</protein>
<dbReference type="Gene3D" id="2.60.40.1180">
    <property type="entry name" value="Golgi alpha-mannosidase II"/>
    <property type="match status" value="1"/>
</dbReference>
<accession>A0A3A1U707</accession>
<dbReference type="Gene3D" id="3.20.110.10">
    <property type="entry name" value="Glycoside hydrolase 38, N terminal domain"/>
    <property type="match status" value="1"/>
</dbReference>
<dbReference type="Proteomes" id="UP000265742">
    <property type="component" value="Unassembled WGS sequence"/>
</dbReference>
<dbReference type="GO" id="GO:0030246">
    <property type="term" value="F:carbohydrate binding"/>
    <property type="evidence" value="ECO:0007669"/>
    <property type="project" value="InterPro"/>
</dbReference>
<dbReference type="SUPFAM" id="SSF88713">
    <property type="entry name" value="Glycoside hydrolase/deacetylase"/>
    <property type="match status" value="1"/>
</dbReference>
<keyword evidence="3" id="KW-0378">Hydrolase</keyword>
<evidence type="ECO:0000256" key="5">
    <source>
        <dbReference type="SAM" id="MobiDB-lite"/>
    </source>
</evidence>
<dbReference type="SUPFAM" id="SSF74650">
    <property type="entry name" value="Galactose mutarotase-like"/>
    <property type="match status" value="1"/>
</dbReference>
<keyword evidence="2" id="KW-0479">Metal-binding</keyword>
<dbReference type="GO" id="GO:0046872">
    <property type="term" value="F:metal ion binding"/>
    <property type="evidence" value="ECO:0007669"/>
    <property type="project" value="UniProtKB-KW"/>
</dbReference>
<dbReference type="Pfam" id="PF09261">
    <property type="entry name" value="Alpha-mann_mid"/>
    <property type="match status" value="1"/>
</dbReference>
<gene>
    <name evidence="7" type="ORF">D1781_05380</name>
</gene>
<dbReference type="Pfam" id="PF17677">
    <property type="entry name" value="Glyco_hydro38C2"/>
    <property type="match status" value="1"/>
</dbReference>
<dbReference type="InterPro" id="IPR011682">
    <property type="entry name" value="Glyco_hydro_38_C"/>
</dbReference>
<dbReference type="EMBL" id="QXTG01000001">
    <property type="protein sequence ID" value="RIX30828.1"/>
    <property type="molecule type" value="Genomic_DNA"/>
</dbReference>
<dbReference type="InterPro" id="IPR011013">
    <property type="entry name" value="Gal_mutarotase_sf_dom"/>
</dbReference>